<dbReference type="AlphaFoldDB" id="A0A221ZQI7"/>
<feature type="transmembrane region" description="Helical" evidence="8">
    <location>
        <begin position="54"/>
        <end position="73"/>
    </location>
</feature>
<keyword evidence="6 8" id="KW-1133">Transmembrane helix</keyword>
<dbReference type="EMBL" id="KY689633">
    <property type="protein sequence ID" value="ASO65084.1"/>
    <property type="molecule type" value="Genomic_DNA"/>
</dbReference>
<evidence type="ECO:0000256" key="8">
    <source>
        <dbReference type="RuleBase" id="RU221113"/>
    </source>
</evidence>
<proteinExistence type="inferred from homology"/>
<sequence length="99" mass="11188">MPQPAVTLFDCGKSRKPRVIFQLTRGPCMLVTHSVASCLLKCKEKKAMKMPNQPIVLCILIVCLTLLIFTWLTRNSLCELRMKDGTREVFAILAYESGK</sequence>
<dbReference type="PROSITE" id="PS00556">
    <property type="entry name" value="HOK_GEF"/>
    <property type="match status" value="1"/>
</dbReference>
<keyword evidence="4" id="KW-1277">Toxin-antitoxin system</keyword>
<evidence type="ECO:0000256" key="4">
    <source>
        <dbReference type="ARBA" id="ARBA00022649"/>
    </source>
</evidence>
<keyword evidence="5 8" id="KW-0812">Transmembrane</keyword>
<dbReference type="EMBL" id="KY689632">
    <property type="protein sequence ID" value="ASO64801.1"/>
    <property type="molecule type" value="Genomic_DNA"/>
</dbReference>
<organism evidence="9">
    <name type="scientific">Escherichia coli</name>
    <dbReference type="NCBI Taxonomy" id="562"/>
    <lineage>
        <taxon>Bacteria</taxon>
        <taxon>Pseudomonadati</taxon>
        <taxon>Pseudomonadota</taxon>
        <taxon>Gammaproteobacteria</taxon>
        <taxon>Enterobacterales</taxon>
        <taxon>Enterobacteriaceae</taxon>
        <taxon>Escherichia</taxon>
    </lineage>
</organism>
<comment type="similarity">
    <text evidence="8">Belongs to the hok/gef family.</text>
</comment>
<keyword evidence="7 8" id="KW-0472">Membrane</keyword>
<evidence type="ECO:0000256" key="7">
    <source>
        <dbReference type="ARBA" id="ARBA00023136"/>
    </source>
</evidence>
<dbReference type="Pfam" id="PF01848">
    <property type="entry name" value="HOK_GEF"/>
    <property type="match status" value="1"/>
</dbReference>
<dbReference type="InterPro" id="IPR018084">
    <property type="entry name" value="Hok/gef_toxin_CS"/>
</dbReference>
<dbReference type="NCBIfam" id="NF007279">
    <property type="entry name" value="PRK09738.1"/>
    <property type="match status" value="1"/>
</dbReference>
<keyword evidence="2" id="KW-1003">Cell membrane</keyword>
<accession>A0A221ZQI7</accession>
<comment type="subcellular location">
    <subcellularLocation>
        <location evidence="1 8">Cell inner membrane</location>
        <topology evidence="1 8">Single-pass membrane protein</topology>
    </subcellularLocation>
</comment>
<name>A0A221ZQI7_ECOLX</name>
<reference evidence="9" key="2">
    <citation type="submission" date="2017-03" db="EMBL/GenBank/DDBJ databases">
        <title>mcr-1 containing elements in Escherichia coli.</title>
        <authorList>
            <person name="Dona V."/>
            <person name="Endimiani A."/>
            <person name="Perreten V."/>
        </authorList>
    </citation>
    <scope>NUCLEOTIDE SEQUENCE</scope>
    <source>
        <strain evidence="10">100R</strain>
        <strain evidence="9">19-M12</strain>
        <plasmid evidence="10">p100R</plasmid>
        <plasmid evidence="9">p19M12</plasmid>
    </source>
</reference>
<evidence type="ECO:0000256" key="3">
    <source>
        <dbReference type="ARBA" id="ARBA00022519"/>
    </source>
</evidence>
<dbReference type="InterPro" id="IPR000021">
    <property type="entry name" value="Hok/gef_toxin"/>
</dbReference>
<evidence type="ECO:0000313" key="10">
    <source>
        <dbReference type="EMBL" id="ASO65084.1"/>
    </source>
</evidence>
<geneLocation type="plasmid" evidence="9">
    <name>p19M12</name>
</geneLocation>
<evidence type="ECO:0000256" key="2">
    <source>
        <dbReference type="ARBA" id="ARBA00022475"/>
    </source>
</evidence>
<dbReference type="PRINTS" id="PR00281">
    <property type="entry name" value="HOKGEFTOXIC"/>
</dbReference>
<keyword evidence="9" id="KW-0614">Plasmid</keyword>
<keyword evidence="3" id="KW-0997">Cell inner membrane</keyword>
<dbReference type="GO" id="GO:0005886">
    <property type="term" value="C:plasma membrane"/>
    <property type="evidence" value="ECO:0007669"/>
    <property type="project" value="UniProtKB-SubCell"/>
</dbReference>
<evidence type="ECO:0000256" key="1">
    <source>
        <dbReference type="ARBA" id="ARBA00004377"/>
    </source>
</evidence>
<geneLocation type="plasmid" evidence="10">
    <name>p100R</name>
</geneLocation>
<protein>
    <recommendedName>
        <fullName evidence="11">Hok/Gef family protein</fullName>
    </recommendedName>
</protein>
<reference evidence="9" key="1">
    <citation type="journal article" date="2017" name="Antimicrob. Agents Chemother.">
        <title>Heterogeneous Genetic Location of mcr-1 in Colistin-Resistant Escherichia coli Isolates from Humans and Retail Chicken Meat in Switzerland: Emergence of mcr-1-Carrying IncK2 Plasmids.</title>
        <authorList>
            <person name="Dona V."/>
            <person name="Bernasconi O.J."/>
            <person name="Pires J."/>
            <person name="Collaud A."/>
            <person name="Overesch G."/>
            <person name="Ramette A."/>
            <person name="Perreten V."/>
            <person name="Endimiani A."/>
        </authorList>
    </citation>
    <scope>NUCLEOTIDE SEQUENCE</scope>
    <source>
        <strain evidence="10">100R</strain>
        <strain evidence="9">19-M12</strain>
        <plasmid evidence="10">p100R</plasmid>
        <plasmid evidence="9">p19M12</plasmid>
    </source>
</reference>
<evidence type="ECO:0000256" key="5">
    <source>
        <dbReference type="ARBA" id="ARBA00022692"/>
    </source>
</evidence>
<evidence type="ECO:0000256" key="6">
    <source>
        <dbReference type="ARBA" id="ARBA00022989"/>
    </source>
</evidence>
<evidence type="ECO:0000313" key="9">
    <source>
        <dbReference type="EMBL" id="ASO64801.1"/>
    </source>
</evidence>
<evidence type="ECO:0008006" key="11">
    <source>
        <dbReference type="Google" id="ProtNLM"/>
    </source>
</evidence>